<name>K1QPK1_MAGGI</name>
<dbReference type="SUPFAM" id="SSF50242">
    <property type="entry name" value="TIMP-like"/>
    <property type="match status" value="1"/>
</dbReference>
<dbReference type="InterPro" id="IPR008993">
    <property type="entry name" value="TIMP-like_OB-fold"/>
</dbReference>
<keyword evidence="5" id="KW-0732">Signal</keyword>
<keyword evidence="2" id="KW-0964">Secreted</keyword>
<accession>K1QPK1</accession>
<dbReference type="GO" id="GO:0051045">
    <property type="term" value="P:negative regulation of membrane protein ectodomain proteolysis"/>
    <property type="evidence" value="ECO:0007669"/>
    <property type="project" value="TreeGrafter"/>
</dbReference>
<dbReference type="PANTHER" id="PTHR11844:SF33">
    <property type="entry name" value="TISSUE INHIBITOR OF METALLOPROTEINASE"/>
    <property type="match status" value="1"/>
</dbReference>
<dbReference type="GO" id="GO:0002020">
    <property type="term" value="F:protease binding"/>
    <property type="evidence" value="ECO:0007669"/>
    <property type="project" value="TreeGrafter"/>
</dbReference>
<reference evidence="6" key="1">
    <citation type="journal article" date="2012" name="Nature">
        <title>The oyster genome reveals stress adaptation and complexity of shell formation.</title>
        <authorList>
            <person name="Zhang G."/>
            <person name="Fang X."/>
            <person name="Guo X."/>
            <person name="Li L."/>
            <person name="Luo R."/>
            <person name="Xu F."/>
            <person name="Yang P."/>
            <person name="Zhang L."/>
            <person name="Wang X."/>
            <person name="Qi H."/>
            <person name="Xiong Z."/>
            <person name="Que H."/>
            <person name="Xie Y."/>
            <person name="Holland P.W."/>
            <person name="Paps J."/>
            <person name="Zhu Y."/>
            <person name="Wu F."/>
            <person name="Chen Y."/>
            <person name="Wang J."/>
            <person name="Peng C."/>
            <person name="Meng J."/>
            <person name="Yang L."/>
            <person name="Liu J."/>
            <person name="Wen B."/>
            <person name="Zhang N."/>
            <person name="Huang Z."/>
            <person name="Zhu Q."/>
            <person name="Feng Y."/>
            <person name="Mount A."/>
            <person name="Hedgecock D."/>
            <person name="Xu Z."/>
            <person name="Liu Y."/>
            <person name="Domazet-Loso T."/>
            <person name="Du Y."/>
            <person name="Sun X."/>
            <person name="Zhang S."/>
            <person name="Liu B."/>
            <person name="Cheng P."/>
            <person name="Jiang X."/>
            <person name="Li J."/>
            <person name="Fan D."/>
            <person name="Wang W."/>
            <person name="Fu W."/>
            <person name="Wang T."/>
            <person name="Wang B."/>
            <person name="Zhang J."/>
            <person name="Peng Z."/>
            <person name="Li Y."/>
            <person name="Li N."/>
            <person name="Wang J."/>
            <person name="Chen M."/>
            <person name="He Y."/>
            <person name="Tan F."/>
            <person name="Song X."/>
            <person name="Zheng Q."/>
            <person name="Huang R."/>
            <person name="Yang H."/>
            <person name="Du X."/>
            <person name="Chen L."/>
            <person name="Yang M."/>
            <person name="Gaffney P.M."/>
            <person name="Wang S."/>
            <person name="Luo L."/>
            <person name="She Z."/>
            <person name="Ming Y."/>
            <person name="Huang W."/>
            <person name="Zhang S."/>
            <person name="Huang B."/>
            <person name="Zhang Y."/>
            <person name="Qu T."/>
            <person name="Ni P."/>
            <person name="Miao G."/>
            <person name="Wang J."/>
            <person name="Wang Q."/>
            <person name="Steinberg C.E."/>
            <person name="Wang H."/>
            <person name="Li N."/>
            <person name="Qian L."/>
            <person name="Zhang G."/>
            <person name="Li Y."/>
            <person name="Yang H."/>
            <person name="Liu X."/>
            <person name="Wang J."/>
            <person name="Yin Y."/>
            <person name="Wang J."/>
        </authorList>
    </citation>
    <scope>NUCLEOTIDE SEQUENCE [LARGE SCALE GENOMIC DNA]</scope>
    <source>
        <strain evidence="6">05x7-T-G4-1.051#20</strain>
    </source>
</reference>
<keyword evidence="3" id="KW-0862">Zinc</keyword>
<evidence type="ECO:0000256" key="2">
    <source>
        <dbReference type="ARBA" id="ARBA00022525"/>
    </source>
</evidence>
<proteinExistence type="predicted"/>
<dbReference type="AlphaFoldDB" id="K1QPK1"/>
<protein>
    <submittedName>
        <fullName evidence="6">Metalloproteinase inhibitor 3</fullName>
    </submittedName>
</protein>
<evidence type="ECO:0000256" key="3">
    <source>
        <dbReference type="PIRSR" id="PIRSR601820-1"/>
    </source>
</evidence>
<sequence>MLKYILLCFCGMISLCAISKACRCFTRHPQTNFCEADYAIKADILKEDVIGQFGGRRYRVKVLKNYKSGYAKLFEFSESKKRGACKVRNEMKLNRTKRNKSNQNETKPKIETKQK</sequence>
<organism evidence="6">
    <name type="scientific">Magallana gigas</name>
    <name type="common">Pacific oyster</name>
    <name type="synonym">Crassostrea gigas</name>
    <dbReference type="NCBI Taxonomy" id="29159"/>
    <lineage>
        <taxon>Eukaryota</taxon>
        <taxon>Metazoa</taxon>
        <taxon>Spiralia</taxon>
        <taxon>Lophotrochozoa</taxon>
        <taxon>Mollusca</taxon>
        <taxon>Bivalvia</taxon>
        <taxon>Autobranchia</taxon>
        <taxon>Pteriomorphia</taxon>
        <taxon>Ostreida</taxon>
        <taxon>Ostreoidea</taxon>
        <taxon>Ostreidae</taxon>
        <taxon>Magallana</taxon>
    </lineage>
</organism>
<dbReference type="InParanoid" id="K1QPK1"/>
<comment type="subcellular location">
    <subcellularLocation>
        <location evidence="1">Secreted</location>
    </subcellularLocation>
</comment>
<evidence type="ECO:0000256" key="1">
    <source>
        <dbReference type="ARBA" id="ARBA00004613"/>
    </source>
</evidence>
<dbReference type="PANTHER" id="PTHR11844">
    <property type="entry name" value="METALLOPROTEASE INHIBITOR"/>
    <property type="match status" value="1"/>
</dbReference>
<evidence type="ECO:0000256" key="5">
    <source>
        <dbReference type="SAM" id="SignalP"/>
    </source>
</evidence>
<evidence type="ECO:0000313" key="6">
    <source>
        <dbReference type="EMBL" id="EKC38872.1"/>
    </source>
</evidence>
<dbReference type="GO" id="GO:0008191">
    <property type="term" value="F:metalloendopeptidase inhibitor activity"/>
    <property type="evidence" value="ECO:0007669"/>
    <property type="project" value="InterPro"/>
</dbReference>
<dbReference type="HOGENOM" id="CLU_2111227_0_0_1"/>
<feature type="compositionally biased region" description="Basic and acidic residues" evidence="4">
    <location>
        <begin position="106"/>
        <end position="115"/>
    </location>
</feature>
<gene>
    <name evidence="6" type="ORF">CGI_10011015</name>
</gene>
<feature type="chain" id="PRO_5043422076" evidence="5">
    <location>
        <begin position="22"/>
        <end position="115"/>
    </location>
</feature>
<evidence type="ECO:0000256" key="4">
    <source>
        <dbReference type="SAM" id="MobiDB-lite"/>
    </source>
</evidence>
<dbReference type="Gene3D" id="2.40.50.120">
    <property type="match status" value="1"/>
</dbReference>
<feature type="signal peptide" evidence="5">
    <location>
        <begin position="1"/>
        <end position="21"/>
    </location>
</feature>
<dbReference type="GO" id="GO:0005615">
    <property type="term" value="C:extracellular space"/>
    <property type="evidence" value="ECO:0007669"/>
    <property type="project" value="TreeGrafter"/>
</dbReference>
<feature type="region of interest" description="Disordered" evidence="4">
    <location>
        <begin position="93"/>
        <end position="115"/>
    </location>
</feature>
<feature type="binding site" evidence="3">
    <location>
        <position position="22"/>
    </location>
    <ligand>
        <name>Zn(2+)</name>
        <dbReference type="ChEBI" id="CHEBI:29105"/>
        <note>ligand shared with metalloproteinase partner</note>
    </ligand>
</feature>
<keyword evidence="3" id="KW-0479">Metal-binding</keyword>
<dbReference type="GO" id="GO:0031012">
    <property type="term" value="C:extracellular matrix"/>
    <property type="evidence" value="ECO:0007669"/>
    <property type="project" value="TreeGrafter"/>
</dbReference>
<dbReference type="EMBL" id="JH818825">
    <property type="protein sequence ID" value="EKC38872.1"/>
    <property type="molecule type" value="Genomic_DNA"/>
</dbReference>
<dbReference type="GO" id="GO:0046872">
    <property type="term" value="F:metal ion binding"/>
    <property type="evidence" value="ECO:0007669"/>
    <property type="project" value="UniProtKB-KW"/>
</dbReference>
<dbReference type="Pfam" id="PF00965">
    <property type="entry name" value="TIMP"/>
    <property type="match status" value="1"/>
</dbReference>
<dbReference type="InterPro" id="IPR001820">
    <property type="entry name" value="TIMP"/>
</dbReference>